<evidence type="ECO:0000313" key="2">
    <source>
        <dbReference type="EMBL" id="REF98884.1"/>
    </source>
</evidence>
<keyword evidence="3" id="KW-1185">Reference proteome</keyword>
<dbReference type="InterPro" id="IPR009081">
    <property type="entry name" value="PP-bd_ACP"/>
</dbReference>
<name>A0A3D9ZQH0_9ACTN</name>
<reference evidence="2 3" key="1">
    <citation type="submission" date="2018-08" db="EMBL/GenBank/DDBJ databases">
        <title>Sequencing the genomes of 1000 actinobacteria strains.</title>
        <authorList>
            <person name="Klenk H.-P."/>
        </authorList>
    </citation>
    <scope>NUCLEOTIDE SEQUENCE [LARGE SCALE GENOMIC DNA]</scope>
    <source>
        <strain evidence="2 3">DSM 44099</strain>
    </source>
</reference>
<feature type="domain" description="Carrier" evidence="1">
    <location>
        <begin position="8"/>
        <end position="85"/>
    </location>
</feature>
<organism evidence="2 3">
    <name type="scientific">Asanoa ferruginea</name>
    <dbReference type="NCBI Taxonomy" id="53367"/>
    <lineage>
        <taxon>Bacteria</taxon>
        <taxon>Bacillati</taxon>
        <taxon>Actinomycetota</taxon>
        <taxon>Actinomycetes</taxon>
        <taxon>Micromonosporales</taxon>
        <taxon>Micromonosporaceae</taxon>
        <taxon>Asanoa</taxon>
    </lineage>
</organism>
<dbReference type="AlphaFoldDB" id="A0A3D9ZQH0"/>
<gene>
    <name evidence="2" type="ORF">DFJ67_4909</name>
</gene>
<dbReference type="EMBL" id="QUMQ01000001">
    <property type="protein sequence ID" value="REF98884.1"/>
    <property type="molecule type" value="Genomic_DNA"/>
</dbReference>
<sequence length="85" mass="9047">MARLSETDVTAELLAFVRDEFLDGDPDNDLTEDTPLLAYGILNSLRTVRLLAFARERLGADVTALAADPAALASVGSLSRALTGR</sequence>
<dbReference type="Proteomes" id="UP000256913">
    <property type="component" value="Unassembled WGS sequence"/>
</dbReference>
<dbReference type="InterPro" id="IPR036736">
    <property type="entry name" value="ACP-like_sf"/>
</dbReference>
<dbReference type="Gene3D" id="1.10.1200.10">
    <property type="entry name" value="ACP-like"/>
    <property type="match status" value="1"/>
</dbReference>
<dbReference type="PROSITE" id="PS50075">
    <property type="entry name" value="CARRIER"/>
    <property type="match status" value="1"/>
</dbReference>
<dbReference type="SUPFAM" id="SSF47336">
    <property type="entry name" value="ACP-like"/>
    <property type="match status" value="1"/>
</dbReference>
<dbReference type="RefSeq" id="WP_116070118.1">
    <property type="nucleotide sequence ID" value="NZ_BONB01000004.1"/>
</dbReference>
<protein>
    <submittedName>
        <fullName evidence="2">Phosphopantetheine binding protein</fullName>
    </submittedName>
</protein>
<dbReference type="OrthoDB" id="5383272at2"/>
<accession>A0A3D9ZQH0</accession>
<proteinExistence type="predicted"/>
<comment type="caution">
    <text evidence="2">The sequence shown here is derived from an EMBL/GenBank/DDBJ whole genome shotgun (WGS) entry which is preliminary data.</text>
</comment>
<evidence type="ECO:0000313" key="3">
    <source>
        <dbReference type="Proteomes" id="UP000256913"/>
    </source>
</evidence>
<evidence type="ECO:0000259" key="1">
    <source>
        <dbReference type="PROSITE" id="PS50075"/>
    </source>
</evidence>